<name>A0A8J7A5Z3_9CYAN</name>
<evidence type="ECO:0000313" key="2">
    <source>
        <dbReference type="EMBL" id="MBE9077177.1"/>
    </source>
</evidence>
<dbReference type="RefSeq" id="WP_193905837.1">
    <property type="nucleotide sequence ID" value="NZ_JADEXG010000013.1"/>
</dbReference>
<comment type="caution">
    <text evidence="2">The sequence shown here is derived from an EMBL/GenBank/DDBJ whole genome shotgun (WGS) entry which is preliminary data.</text>
</comment>
<dbReference type="Pfam" id="PF14261">
    <property type="entry name" value="DUF4351"/>
    <property type="match status" value="1"/>
</dbReference>
<evidence type="ECO:0000259" key="1">
    <source>
        <dbReference type="Pfam" id="PF14261"/>
    </source>
</evidence>
<reference evidence="2" key="1">
    <citation type="submission" date="2020-10" db="EMBL/GenBank/DDBJ databases">
        <authorList>
            <person name="Castelo-Branco R."/>
            <person name="Eusebio N."/>
            <person name="Adriana R."/>
            <person name="Vieira A."/>
            <person name="Brugerolle De Fraissinette N."/>
            <person name="Rezende De Castro R."/>
            <person name="Schneider M.P."/>
            <person name="Vasconcelos V."/>
            <person name="Leao P.N."/>
        </authorList>
    </citation>
    <scope>NUCLEOTIDE SEQUENCE</scope>
    <source>
        <strain evidence="2">LEGE 07310</strain>
    </source>
</reference>
<gene>
    <name evidence="2" type="ORF">IQ241_07690</name>
</gene>
<dbReference type="InterPro" id="IPR025587">
    <property type="entry name" value="DUF4351"/>
</dbReference>
<dbReference type="Proteomes" id="UP000636505">
    <property type="component" value="Unassembled WGS sequence"/>
</dbReference>
<proteinExistence type="predicted"/>
<dbReference type="AlphaFoldDB" id="A0A8J7A5Z3"/>
<evidence type="ECO:0000313" key="3">
    <source>
        <dbReference type="Proteomes" id="UP000636505"/>
    </source>
</evidence>
<dbReference type="PANTHER" id="PTHR34613:SF1">
    <property type="entry name" value="SLL6017 PROTEIN"/>
    <property type="match status" value="1"/>
</dbReference>
<protein>
    <submittedName>
        <fullName evidence="2">Rpn family recombination-promoting nuclease/putative transposase</fullName>
    </submittedName>
</protein>
<dbReference type="PANTHER" id="PTHR34613">
    <property type="entry name" value="SLL0800 PROTEIN"/>
    <property type="match status" value="1"/>
</dbReference>
<dbReference type="EMBL" id="JADEXG010000013">
    <property type="protein sequence ID" value="MBE9077177.1"/>
    <property type="molecule type" value="Genomic_DNA"/>
</dbReference>
<keyword evidence="3" id="KW-1185">Reference proteome</keyword>
<accession>A0A8J7A5Z3</accession>
<organism evidence="2 3">
    <name type="scientific">Vasconcelosia minhoensis LEGE 07310</name>
    <dbReference type="NCBI Taxonomy" id="915328"/>
    <lineage>
        <taxon>Bacteria</taxon>
        <taxon>Bacillati</taxon>
        <taxon>Cyanobacteriota</taxon>
        <taxon>Cyanophyceae</taxon>
        <taxon>Nodosilineales</taxon>
        <taxon>Cymatolegaceae</taxon>
        <taxon>Vasconcelosia</taxon>
        <taxon>Vasconcelosia minhoensis</taxon>
    </lineage>
</organism>
<sequence>MFDAICKYLVETFSADFAQWLLGKAVSFSELSPSELLLEPIRADALLLQSEQQILHLEFQTRPDPAIPFRLLDYWVRIHRRLPEREIRQVVIYLLKSQSPLVHQTAYVHEGTQHSFEVIRLWEQPTEAFLSSPGLLPFAVLSRTNSQASALRQAAERIDAITDRNIQSNLAASAAILAGLVLEEGLVEQILRRELMQESVVYQSIKAEGLREGLQRETNLVLRQLDRRVGMVPAELVARVEALPLEQLEALGEALLDFEAQGDLARWLETNG</sequence>
<feature type="domain" description="DUF4351" evidence="1">
    <location>
        <begin position="214"/>
        <end position="268"/>
    </location>
</feature>